<dbReference type="InterPro" id="IPR000436">
    <property type="entry name" value="Sushi_SCR_CCP_dom"/>
</dbReference>
<comment type="similarity">
    <text evidence="1">Belongs to the peptidase M43B family.</text>
</comment>
<keyword evidence="4" id="KW-1015">Disulfide bond</keyword>
<keyword evidence="6" id="KW-0768">Sushi</keyword>
<feature type="compositionally biased region" description="Basic and acidic residues" evidence="7">
    <location>
        <begin position="125"/>
        <end position="143"/>
    </location>
</feature>
<dbReference type="RefSeq" id="XP_047012568.2">
    <property type="nucleotide sequence ID" value="XM_047156612.2"/>
</dbReference>
<sequence>MLIRLLTIILVIFHTWLLNTALSDHIQRYRQSLVLKEAKKQTVEEQCGSVSLSVPAARHYLLAGMPGKYIRLPGLCLKSALNTGFGSGEYSSDRSSVPGMCDENGDQKKHGDNSLLKANGVRLSSDPESRDRCSQEKNVDGLPHRSNQRTHSKPKEALDSSYADNSAQFFSLKKTNSSSETSKSASVVPELQSPRTWMKRKNSSSSARRVPRSPVKFTGEGNKHLGDGNVDYSGEVEGKNRSGTELLRAKIHHVPPRWMTALYFSQKEQLKVNPAAGVELPRSSFTLELWVKPEGGQNNPVLIAGVFDNCTSHSEKGWSVGIRTSKPMGKKDSCFFFTLRTDRAQRSTTLAGHQHYQPGAWTHVVARYDGHRMALFIDGAKVKESTQQSGDLYSPFIKSCRTFLLGGNLSNSEQGFRGYLGGVVLWDHARSRSELFKSDVWRSTKQNPLIELWADFSMMEEKWVPYKDRQHPATVVLPAPEQELISPFLPPPCGVTICDNPDIILSYNQNWELRAAKRLRYRVVNVCNDDGSNPTVSEQQILSQKQALEEAFGPYNLTLELSIINVYNSSLRRRLVLSNCHMTKVGDRHCDRECDHPLTGRDGGDCLRPSTCYSWMRGDGVCQPECNTIHYDYDDGDCCDPEVTDVTRTCFDPESPERAYLSVKELKELLHLNSSDTLNVFFAKSAQEELAGAATWPWAKEALTHQGGMILNPSYFGTVGHNNTMIHEMGHIFGLYHVFKGVSERESCDDPCQETTASMETGDFCADTAPTPKSKACQDPGLVNDTCGSMQYHNTPYNNYMSYTDDNCTNHFTPNQVARMHCYVDLVYKNWVQDRKPTPIPLPPMVIGQDDDSVSIHWLHPISGPLMQREEGVNCQLCDEHGALHQYAYKATSPHSCDSSGYWTPEEAVGAPDVYQPCEPSMHSWSPEFSLYEANMSSQCLQTGGCVLQLYFQYAVVPDTLTVWITYISFSIQAISDLEFILETGESVHTGPQNVFCDIPLTLRATSNKKVRAVKISTFDKKLEVDAVLLTSRPQNSLCSVCRPLIYHVLRVPPIKEGRGSVTLKQSPYTDSDVQKGMQYEYRIQVEAEGLRSELSPTLVYTHGDPFCGDGQLQGMEECDDGNLLDRDGCSKKCSMEPGFNCVGQPSHCYFYEGDGVCEEFERGFSVQDCGFFTPNGFIDQWASSATASHQDWRCPALSATGEPNLSLMCRSQYVEMNDALMRDAWVPCTVLSHFSSHHVQEQPVWLRVEFERPGVAASILIYLAYDGEIQNTGEQCKKTVSIQLCDTSDKNHTIGTYELSCQRNPLVVNVTHNLSMPFFQTAALLLNFSTVHVAVLGVALRTSCHFSPFALTGCVHRPCTVDPCSGVKVEHASVNCTPILDPTHCSITCHRGYTLHVLSGLGFRPQQSVVELNCVNGVWDRVVSCEPVDCGLPDNSHVYFASFTCPWGTTFGKQCTFSCNSPSTLQGESNTLACLEDGLWSFPEAYCKIECLGPPAVPNAKLLVPQCDGRRHDVGTVCRYKCNPGYYITGTLTKKPRKRFLKLECLDGGRWQTGGCSPVSCPALPAMFEGMYTCTNHQDYDSVCTLHCPVPTERYSIRCTKDGQWTEDFSMCKTMGGLCQVPLELNMVEYTCDEGFGVGAVCYPVCVVPLSDPVLLPKNSTADTIKHWVIPTRIQSVVCTGTMKWHPNPEQIHCIQSCEPFGGDGWCDTINNRAYCQYDGGDCCPSTLSTKKVIQFGVDCDLDECTCRDPEAEENKGRMGEFETQGP</sequence>
<dbReference type="PANTHER" id="PTHR46130:SF1">
    <property type="entry name" value="PAPPALYSIN-2"/>
    <property type="match status" value="1"/>
</dbReference>
<protein>
    <submittedName>
        <fullName evidence="11">Pappalysin-2</fullName>
    </submittedName>
</protein>
<dbReference type="FunFam" id="3.40.390.10:FF:000026">
    <property type="entry name" value="Pappalysin 1"/>
    <property type="match status" value="1"/>
</dbReference>
<dbReference type="CDD" id="cd04275">
    <property type="entry name" value="ZnMc_pappalysin_like"/>
    <property type="match status" value="1"/>
</dbReference>
<keyword evidence="2 8" id="KW-0732">Signal</keyword>
<dbReference type="InterPro" id="IPR000800">
    <property type="entry name" value="Notch_dom"/>
</dbReference>
<dbReference type="InterPro" id="IPR013320">
    <property type="entry name" value="ConA-like_dom_sf"/>
</dbReference>
<feature type="signal peptide" evidence="8">
    <location>
        <begin position="1"/>
        <end position="23"/>
    </location>
</feature>
<evidence type="ECO:0000256" key="4">
    <source>
        <dbReference type="ARBA" id="ARBA00023157"/>
    </source>
</evidence>
<evidence type="ECO:0000256" key="6">
    <source>
        <dbReference type="PROSITE-ProRule" id="PRU00302"/>
    </source>
</evidence>
<dbReference type="CTD" id="60676"/>
<feature type="chain" id="PRO_5039938029" evidence="8">
    <location>
        <begin position="24"/>
        <end position="1768"/>
    </location>
</feature>
<evidence type="ECO:0000313" key="11">
    <source>
        <dbReference type="RefSeq" id="XP_047012568.2"/>
    </source>
</evidence>
<dbReference type="InterPro" id="IPR043543">
    <property type="entry name" value="PAPPA/PAPPA2"/>
</dbReference>
<evidence type="ECO:0000256" key="3">
    <source>
        <dbReference type="ARBA" id="ARBA00022737"/>
    </source>
</evidence>
<dbReference type="Pfam" id="PF05572">
    <property type="entry name" value="Peptidase_M43"/>
    <property type="match status" value="1"/>
</dbReference>
<evidence type="ECO:0000256" key="8">
    <source>
        <dbReference type="SAM" id="SignalP"/>
    </source>
</evidence>
<gene>
    <name evidence="11" type="primary">pappa2</name>
</gene>
<dbReference type="InterPro" id="IPR035976">
    <property type="entry name" value="Sushi/SCR/CCP_sf"/>
</dbReference>
<dbReference type="GO" id="GO:0007166">
    <property type="term" value="P:cell surface receptor signaling pathway"/>
    <property type="evidence" value="ECO:0007669"/>
    <property type="project" value="TreeGrafter"/>
</dbReference>
<feature type="region of interest" description="Disordered" evidence="7">
    <location>
        <begin position="88"/>
        <end position="162"/>
    </location>
</feature>
<dbReference type="Proteomes" id="UP000221080">
    <property type="component" value="Chromosome 7"/>
</dbReference>
<dbReference type="InterPro" id="IPR008754">
    <property type="entry name" value="Peptidase_M43"/>
</dbReference>
<name>A0A979EXG7_ICTPU</name>
<dbReference type="GO" id="GO:0005615">
    <property type="term" value="C:extracellular space"/>
    <property type="evidence" value="ECO:0007669"/>
    <property type="project" value="TreeGrafter"/>
</dbReference>
<dbReference type="Pfam" id="PF25900">
    <property type="entry name" value="PAPPA"/>
    <property type="match status" value="1"/>
</dbReference>
<dbReference type="Gene3D" id="2.10.70.10">
    <property type="entry name" value="Complement Module, domain 1"/>
    <property type="match status" value="2"/>
</dbReference>
<dbReference type="SUPFAM" id="SSF57535">
    <property type="entry name" value="Complement control module/SCR domain"/>
    <property type="match status" value="3"/>
</dbReference>
<dbReference type="InterPro" id="IPR006558">
    <property type="entry name" value="LamG-like"/>
</dbReference>
<evidence type="ECO:0000256" key="2">
    <source>
        <dbReference type="ARBA" id="ARBA00022729"/>
    </source>
</evidence>
<dbReference type="SUPFAM" id="SSF49899">
    <property type="entry name" value="Concanavalin A-like lectins/glucanases"/>
    <property type="match status" value="1"/>
</dbReference>
<dbReference type="Gene3D" id="3.40.390.10">
    <property type="entry name" value="Collagenase (Catalytic Domain)"/>
    <property type="match status" value="1"/>
</dbReference>
<dbReference type="SMART" id="SM00004">
    <property type="entry name" value="NL"/>
    <property type="match status" value="2"/>
</dbReference>
<feature type="domain" description="Sushi" evidence="9">
    <location>
        <begin position="1429"/>
        <end position="1490"/>
    </location>
</feature>
<dbReference type="SMART" id="SM00032">
    <property type="entry name" value="CCP"/>
    <property type="match status" value="4"/>
</dbReference>
<dbReference type="InterPro" id="IPR058897">
    <property type="entry name" value="PAPPA_SD_C"/>
</dbReference>
<dbReference type="InterPro" id="IPR024079">
    <property type="entry name" value="MetalloPept_cat_dom_sf"/>
</dbReference>
<feature type="compositionally biased region" description="Low complexity" evidence="7">
    <location>
        <begin position="203"/>
        <end position="215"/>
    </location>
</feature>
<keyword evidence="5" id="KW-0325">Glycoprotein</keyword>
<comment type="caution">
    <text evidence="6">Lacks conserved residue(s) required for the propagation of feature annotation.</text>
</comment>
<dbReference type="GO" id="GO:0006508">
    <property type="term" value="P:proteolysis"/>
    <property type="evidence" value="ECO:0007669"/>
    <property type="project" value="TreeGrafter"/>
</dbReference>
<evidence type="ECO:0000256" key="7">
    <source>
        <dbReference type="SAM" id="MobiDB-lite"/>
    </source>
</evidence>
<dbReference type="GO" id="GO:0004222">
    <property type="term" value="F:metalloendopeptidase activity"/>
    <property type="evidence" value="ECO:0007669"/>
    <property type="project" value="TreeGrafter"/>
</dbReference>
<feature type="region of interest" description="Disordered" evidence="7">
    <location>
        <begin position="174"/>
        <end position="237"/>
    </location>
</feature>
<dbReference type="OrthoDB" id="536211at2759"/>
<organism evidence="10 11">
    <name type="scientific">Ictalurus punctatus</name>
    <name type="common">Channel catfish</name>
    <name type="synonym">Silurus punctatus</name>
    <dbReference type="NCBI Taxonomy" id="7998"/>
    <lineage>
        <taxon>Eukaryota</taxon>
        <taxon>Metazoa</taxon>
        <taxon>Chordata</taxon>
        <taxon>Craniata</taxon>
        <taxon>Vertebrata</taxon>
        <taxon>Euteleostomi</taxon>
        <taxon>Actinopterygii</taxon>
        <taxon>Neopterygii</taxon>
        <taxon>Teleostei</taxon>
        <taxon>Ostariophysi</taxon>
        <taxon>Siluriformes</taxon>
        <taxon>Ictaluridae</taxon>
        <taxon>Ictalurus</taxon>
    </lineage>
</organism>
<reference evidence="11" key="2">
    <citation type="submission" date="2025-08" db="UniProtKB">
        <authorList>
            <consortium name="RefSeq"/>
        </authorList>
    </citation>
    <scope>IDENTIFICATION</scope>
    <source>
        <tissue evidence="11">Blood</tissue>
    </source>
</reference>
<keyword evidence="3" id="KW-0677">Repeat</keyword>
<evidence type="ECO:0000256" key="5">
    <source>
        <dbReference type="ARBA" id="ARBA00023180"/>
    </source>
</evidence>
<dbReference type="Pfam" id="PF13385">
    <property type="entry name" value="Laminin_G_3"/>
    <property type="match status" value="1"/>
</dbReference>
<feature type="compositionally biased region" description="Low complexity" evidence="7">
    <location>
        <begin position="174"/>
        <end position="186"/>
    </location>
</feature>
<dbReference type="PROSITE" id="PS50923">
    <property type="entry name" value="SUSHI"/>
    <property type="match status" value="1"/>
</dbReference>
<proteinExistence type="inferred from homology"/>
<reference evidence="10" key="1">
    <citation type="journal article" date="2016" name="Nat. Commun.">
        <title>The channel catfish genome sequence provides insights into the evolution of scale formation in teleosts.</title>
        <authorList>
            <person name="Liu Z."/>
            <person name="Liu S."/>
            <person name="Yao J."/>
            <person name="Bao L."/>
            <person name="Zhang J."/>
            <person name="Li Y."/>
            <person name="Jiang C."/>
            <person name="Sun L."/>
            <person name="Wang R."/>
            <person name="Zhang Y."/>
            <person name="Zhou T."/>
            <person name="Zeng Q."/>
            <person name="Fu Q."/>
            <person name="Gao S."/>
            <person name="Li N."/>
            <person name="Koren S."/>
            <person name="Jiang Y."/>
            <person name="Zimin A."/>
            <person name="Xu P."/>
            <person name="Phillippy A.M."/>
            <person name="Geng X."/>
            <person name="Song L."/>
            <person name="Sun F."/>
            <person name="Li C."/>
            <person name="Wang X."/>
            <person name="Chen A."/>
            <person name="Jin Y."/>
            <person name="Yuan Z."/>
            <person name="Yang Y."/>
            <person name="Tan S."/>
            <person name="Peatman E."/>
            <person name="Lu J."/>
            <person name="Qin Z."/>
            <person name="Dunham R."/>
            <person name="Li Z."/>
            <person name="Sonstegard T."/>
            <person name="Feng J."/>
            <person name="Danzmann R.G."/>
            <person name="Schroeder S."/>
            <person name="Scheffler B."/>
            <person name="Duke M.V."/>
            <person name="Ballard L."/>
            <person name="Kucuktas H."/>
            <person name="Kaltenboeck L."/>
            <person name="Liu H."/>
            <person name="Armbruster J."/>
            <person name="Xie Y."/>
            <person name="Kirby M.L."/>
            <person name="Tian Y."/>
            <person name="Flanagan M.E."/>
            <person name="Mu W."/>
            <person name="Waldbieser G.C."/>
        </authorList>
    </citation>
    <scope>NUCLEOTIDE SEQUENCE [LARGE SCALE GENOMIC DNA]</scope>
    <source>
        <strain evidence="10">SDA103</strain>
    </source>
</reference>
<evidence type="ECO:0000256" key="1">
    <source>
        <dbReference type="ARBA" id="ARBA00008721"/>
    </source>
</evidence>
<keyword evidence="10" id="KW-1185">Reference proteome</keyword>
<dbReference type="KEGG" id="ipu:108267149"/>
<evidence type="ECO:0000313" key="10">
    <source>
        <dbReference type="Proteomes" id="UP000221080"/>
    </source>
</evidence>
<dbReference type="Pfam" id="PF13948">
    <property type="entry name" value="DUF4215"/>
    <property type="match status" value="1"/>
</dbReference>
<dbReference type="GeneID" id="108267149"/>
<dbReference type="Gene3D" id="2.60.120.200">
    <property type="match status" value="1"/>
</dbReference>
<dbReference type="CDD" id="cd00033">
    <property type="entry name" value="CCP"/>
    <property type="match status" value="3"/>
</dbReference>
<dbReference type="SMART" id="SM00560">
    <property type="entry name" value="LamGL"/>
    <property type="match status" value="1"/>
</dbReference>
<dbReference type="Pfam" id="PF00084">
    <property type="entry name" value="Sushi"/>
    <property type="match status" value="1"/>
</dbReference>
<dbReference type="SUPFAM" id="SSF55486">
    <property type="entry name" value="Metalloproteases ('zincins'), catalytic domain"/>
    <property type="match status" value="1"/>
</dbReference>
<accession>A0A979EXG7</accession>
<dbReference type="NCBIfam" id="TIGR02232">
    <property type="entry name" value="myxo_disulf_rpt"/>
    <property type="match status" value="1"/>
</dbReference>
<dbReference type="PANTHER" id="PTHR46130">
    <property type="entry name" value="LAMGL DOMAIN-CONTAINING PROTEIN"/>
    <property type="match status" value="1"/>
</dbReference>
<evidence type="ECO:0000259" key="9">
    <source>
        <dbReference type="PROSITE" id="PS50923"/>
    </source>
</evidence>
<dbReference type="InterPro" id="IPR011936">
    <property type="entry name" value="Myxo_disulph_rpt"/>
</dbReference>